<dbReference type="Gene3D" id="2.170.130.10">
    <property type="entry name" value="TonB-dependent receptor, plug domain"/>
    <property type="match status" value="1"/>
</dbReference>
<dbReference type="EMBL" id="FNRI01000004">
    <property type="protein sequence ID" value="SEA55424.1"/>
    <property type="molecule type" value="Genomic_DNA"/>
</dbReference>
<evidence type="ECO:0000313" key="4">
    <source>
        <dbReference type="Proteomes" id="UP000183253"/>
    </source>
</evidence>
<sequence length="182" mass="20576">MKRYVILLFLLCFAAAVRAATPKPTPMYIVNGKEMKEIRSIPPEDIENVEMLPADEETIARYGQRAAHGVMLITLRYDQPAAFPADSTFGHYIASRVRWDASEPAARVVLRYKITPEGDTVVHQELESTDNRLKRRVLKAVADAPRWQPARKNGRPIETEGVLSIQLPEGKSIPRPVELVFR</sequence>
<name>A0A1H4C4Z6_9BACT</name>
<dbReference type="STRING" id="1033731.SAMN05444145_104165"/>
<proteinExistence type="predicted"/>
<dbReference type="RefSeq" id="WP_026020719.1">
    <property type="nucleotide sequence ID" value="NZ_CAEG01000011.1"/>
</dbReference>
<feature type="domain" description="TonB C-terminal" evidence="2">
    <location>
        <begin position="107"/>
        <end position="164"/>
    </location>
</feature>
<organism evidence="3 4">
    <name type="scientific">Alistipes timonensis JC136</name>
    <dbReference type="NCBI Taxonomy" id="1033731"/>
    <lineage>
        <taxon>Bacteria</taxon>
        <taxon>Pseudomonadati</taxon>
        <taxon>Bacteroidota</taxon>
        <taxon>Bacteroidia</taxon>
        <taxon>Bacteroidales</taxon>
        <taxon>Rikenellaceae</taxon>
        <taxon>Alistipes</taxon>
    </lineage>
</organism>
<dbReference type="InterPro" id="IPR037066">
    <property type="entry name" value="Plug_dom_sf"/>
</dbReference>
<dbReference type="InterPro" id="IPR037682">
    <property type="entry name" value="TonB_C"/>
</dbReference>
<dbReference type="Pfam" id="PF03544">
    <property type="entry name" value="TonB_C"/>
    <property type="match status" value="1"/>
</dbReference>
<dbReference type="GO" id="GO:0055085">
    <property type="term" value="P:transmembrane transport"/>
    <property type="evidence" value="ECO:0007669"/>
    <property type="project" value="InterPro"/>
</dbReference>
<evidence type="ECO:0000256" key="1">
    <source>
        <dbReference type="SAM" id="SignalP"/>
    </source>
</evidence>
<accession>A0A1H4C4Z6</accession>
<keyword evidence="1" id="KW-0732">Signal</keyword>
<dbReference type="Gene3D" id="3.30.1150.10">
    <property type="match status" value="1"/>
</dbReference>
<reference evidence="3 4" key="1">
    <citation type="submission" date="2016-10" db="EMBL/GenBank/DDBJ databases">
        <authorList>
            <person name="de Groot N.N."/>
        </authorList>
    </citation>
    <scope>NUCLEOTIDE SEQUENCE [LARGE SCALE GENOMIC DNA]</scope>
    <source>
        <strain evidence="3 4">DSM 25383</strain>
    </source>
</reference>
<feature type="chain" id="PRO_5010223726" evidence="1">
    <location>
        <begin position="20"/>
        <end position="182"/>
    </location>
</feature>
<dbReference type="SUPFAM" id="SSF74653">
    <property type="entry name" value="TolA/TonB C-terminal domain"/>
    <property type="match status" value="1"/>
</dbReference>
<evidence type="ECO:0000313" key="3">
    <source>
        <dbReference type="EMBL" id="SEA55424.1"/>
    </source>
</evidence>
<evidence type="ECO:0000259" key="2">
    <source>
        <dbReference type="Pfam" id="PF03544"/>
    </source>
</evidence>
<protein>
    <submittedName>
        <fullName evidence="3">TonB protein C-terminal</fullName>
    </submittedName>
</protein>
<gene>
    <name evidence="3" type="ORF">SAMN05444145_104165</name>
</gene>
<dbReference type="Proteomes" id="UP000183253">
    <property type="component" value="Unassembled WGS sequence"/>
</dbReference>
<feature type="signal peptide" evidence="1">
    <location>
        <begin position="1"/>
        <end position="19"/>
    </location>
</feature>
<keyword evidence="4" id="KW-1185">Reference proteome</keyword>
<dbReference type="AlphaFoldDB" id="A0A1H4C4Z6"/>